<keyword evidence="5" id="KW-1185">Reference proteome</keyword>
<evidence type="ECO:0000313" key="5">
    <source>
        <dbReference type="Proteomes" id="UP001367922"/>
    </source>
</evidence>
<protein>
    <submittedName>
        <fullName evidence="4">ROK family protein</fullName>
    </submittedName>
</protein>
<accession>A0ABU8FZB4</accession>
<evidence type="ECO:0000313" key="4">
    <source>
        <dbReference type="EMBL" id="MEI4831361.1"/>
    </source>
</evidence>
<dbReference type="PANTHER" id="PTHR18964">
    <property type="entry name" value="ROK (REPRESSOR, ORF, KINASE) FAMILY"/>
    <property type="match status" value="1"/>
</dbReference>
<dbReference type="Gene3D" id="3.30.420.40">
    <property type="match status" value="2"/>
</dbReference>
<dbReference type="Proteomes" id="UP001367922">
    <property type="component" value="Unassembled WGS sequence"/>
</dbReference>
<dbReference type="RefSeq" id="WP_336483415.1">
    <property type="nucleotide sequence ID" value="NZ_JBAWSV010000006.1"/>
</dbReference>
<keyword evidence="3" id="KW-0119">Carbohydrate metabolism</keyword>
<dbReference type="InterPro" id="IPR000600">
    <property type="entry name" value="ROK"/>
</dbReference>
<dbReference type="InterPro" id="IPR036390">
    <property type="entry name" value="WH_DNA-bd_sf"/>
</dbReference>
<comment type="function">
    <text evidence="1">Transcriptional repressor of xylose-utilizing enzymes.</text>
</comment>
<dbReference type="SUPFAM" id="SSF46785">
    <property type="entry name" value="Winged helix' DNA-binding domain"/>
    <property type="match status" value="1"/>
</dbReference>
<evidence type="ECO:0000256" key="2">
    <source>
        <dbReference type="ARBA" id="ARBA00006479"/>
    </source>
</evidence>
<sequence>MLQQFVGLVSPKMKNLKHLYGLIHKTGPVDKNTLMKLTSYRSATCARLIEELLQAELIYESGLGKSSGGRKPSMYTINPAISYVVGVDISSTYTTVLLLDLNLNIVDSATLEMTWQITAEYTLQFIIENIEQMLTEHDVQHNQLLGIGVGAIGPLDREKGIILTPKTYISDGWENVNIVRPLKQHFNTLVLLDNGANLAALGEYQNDYMKEVNNLIFTIPGIGIRCGIISNGEIVRGKIDVEGSFGHIPVDIHGRQCWCGSFGCLVAYSSIPSVRKEIIDRIKRGNKSIIQQMVDKLDDVQFNHILNALEKNDALCEDVIREAAFYYGIALATLTHLLYPDVVVIGGTLGTNQLFYEVASETALQRVRNFSDYPVQFVQPSLKYDTVAIGAGSMIFNYFVE</sequence>
<proteinExistence type="inferred from homology"/>
<dbReference type="EMBL" id="JBAWSV010000006">
    <property type="protein sequence ID" value="MEI4831361.1"/>
    <property type="molecule type" value="Genomic_DNA"/>
</dbReference>
<organism evidence="4 5">
    <name type="scientific">Bacillus yunxiaonensis</name>
    <dbReference type="NCBI Taxonomy" id="3127665"/>
    <lineage>
        <taxon>Bacteria</taxon>
        <taxon>Bacillati</taxon>
        <taxon>Bacillota</taxon>
        <taxon>Bacilli</taxon>
        <taxon>Bacillales</taxon>
        <taxon>Bacillaceae</taxon>
        <taxon>Bacillus</taxon>
    </lineage>
</organism>
<dbReference type="PANTHER" id="PTHR18964:SF149">
    <property type="entry name" value="BIFUNCTIONAL UDP-N-ACETYLGLUCOSAMINE 2-EPIMERASE_N-ACETYLMANNOSAMINE KINASE"/>
    <property type="match status" value="1"/>
</dbReference>
<evidence type="ECO:0000256" key="1">
    <source>
        <dbReference type="ARBA" id="ARBA00002486"/>
    </source>
</evidence>
<gene>
    <name evidence="4" type="ORF">WAX78_18200</name>
</gene>
<comment type="caution">
    <text evidence="4">The sequence shown here is derived from an EMBL/GenBank/DDBJ whole genome shotgun (WGS) entry which is preliminary data.</text>
</comment>
<dbReference type="Pfam" id="PF00480">
    <property type="entry name" value="ROK"/>
    <property type="match status" value="1"/>
</dbReference>
<keyword evidence="3" id="KW-0859">Xylose metabolism</keyword>
<reference evidence="4 5" key="1">
    <citation type="submission" date="2024-01" db="EMBL/GenBank/DDBJ databases">
        <title>Seven novel Bacillus-like species.</title>
        <authorList>
            <person name="Liu G."/>
        </authorList>
    </citation>
    <scope>NUCLEOTIDE SEQUENCE [LARGE SCALE GENOMIC DNA]</scope>
    <source>
        <strain evidence="4 5">FJAT-53711</strain>
    </source>
</reference>
<dbReference type="InterPro" id="IPR043129">
    <property type="entry name" value="ATPase_NBD"/>
</dbReference>
<name>A0ABU8FZB4_9BACI</name>
<dbReference type="InterPro" id="IPR036388">
    <property type="entry name" value="WH-like_DNA-bd_sf"/>
</dbReference>
<dbReference type="SUPFAM" id="SSF53067">
    <property type="entry name" value="Actin-like ATPase domain"/>
    <property type="match status" value="1"/>
</dbReference>
<comment type="similarity">
    <text evidence="2">Belongs to the ROK (NagC/XylR) family.</text>
</comment>
<evidence type="ECO:0000256" key="3">
    <source>
        <dbReference type="ARBA" id="ARBA00022629"/>
    </source>
</evidence>
<dbReference type="Gene3D" id="1.10.10.10">
    <property type="entry name" value="Winged helix-like DNA-binding domain superfamily/Winged helix DNA-binding domain"/>
    <property type="match status" value="1"/>
</dbReference>